<dbReference type="Proteomes" id="UP000240042">
    <property type="component" value="Unassembled WGS sequence"/>
</dbReference>
<proteinExistence type="predicted"/>
<organism evidence="1 2">
    <name type="scientific">Brevinema andersonii</name>
    <dbReference type="NCBI Taxonomy" id="34097"/>
    <lineage>
        <taxon>Bacteria</taxon>
        <taxon>Pseudomonadati</taxon>
        <taxon>Spirochaetota</taxon>
        <taxon>Spirochaetia</taxon>
        <taxon>Brevinematales</taxon>
        <taxon>Brevinemataceae</taxon>
        <taxon>Brevinema</taxon>
    </lineage>
</organism>
<protein>
    <submittedName>
        <fullName evidence="1">Uncharacterized protein</fullName>
    </submittedName>
</protein>
<sequence>MLDHCLKHYGIDQNITLSRSLHQLYELNRQHYCCGYCTIPAFKYSISHKEAVKLLVIQGHSNPEAILKETFRYGVYFGLIKNLTISPTHSEWSLNPLYKRDLFFTKLKLQIRECHRKALI</sequence>
<evidence type="ECO:0000313" key="2">
    <source>
        <dbReference type="Proteomes" id="UP000240042"/>
    </source>
</evidence>
<keyword evidence="2" id="KW-1185">Reference proteome</keyword>
<name>A0A1I1D3M3_BREAD</name>
<accession>A0A1I1D3M3</accession>
<gene>
    <name evidence="1" type="ORF">SAMN02745150_00057</name>
</gene>
<dbReference type="AlphaFoldDB" id="A0A1I1D3M3"/>
<dbReference type="EMBL" id="FOKY01000001">
    <property type="protein sequence ID" value="SFB67400.1"/>
    <property type="molecule type" value="Genomic_DNA"/>
</dbReference>
<reference evidence="2" key="1">
    <citation type="submission" date="2016-10" db="EMBL/GenBank/DDBJ databases">
        <authorList>
            <person name="Varghese N."/>
            <person name="Submissions S."/>
        </authorList>
    </citation>
    <scope>NUCLEOTIDE SEQUENCE [LARGE SCALE GENOMIC DNA]</scope>
    <source>
        <strain evidence="2">ATCC 43811</strain>
    </source>
</reference>
<evidence type="ECO:0000313" key="1">
    <source>
        <dbReference type="EMBL" id="SFB67400.1"/>
    </source>
</evidence>